<proteinExistence type="predicted"/>
<dbReference type="GO" id="GO:0042594">
    <property type="term" value="P:response to starvation"/>
    <property type="evidence" value="ECO:0007669"/>
    <property type="project" value="TreeGrafter"/>
</dbReference>
<feature type="binding site" evidence="5">
    <location>
        <position position="652"/>
    </location>
    <ligand>
        <name>ATP</name>
        <dbReference type="ChEBI" id="CHEBI:30616"/>
    </ligand>
</feature>
<dbReference type="InterPro" id="IPR000719">
    <property type="entry name" value="Prot_kinase_dom"/>
</dbReference>
<sequence>MLLNVGLHQGFRYIHEPLPAGDSAIPVLGHEQLVEALKQRLRYSHGGAFLVTGFRGVGKSTLVTRALTEAAEEWSGGEELLTVHLTLARPMTADELLFAVVRRIVEALEDRDLLQRLPREIQGKLLLSYMRTSLSYTQTHSESVEAGAALGTGLTGRAGPLSALTPTLNLSGRRTREQATEAAFLAYSETDVEHDLLRIIRLLSGTEGRPERQRRRTLRRRVRGGRLRIHPVVVLDEIDRLTDNRADALDELEKTLARLKNVLTARGAHFVLVAGVDLHERAVRDADRGNGTYDSVFAWRMYVPCLWTAPERLVTELTRAAPRPGVALSAWASPPASATSATDVTVPDSVEGGLNPWRKSEFNKYLAYKARGLTRRLLQEFNSHVSWEDGAPALRIAREDWERIKFYSELETLVAAAVDHGLPGGLTPVPLDEDRWRLGGYHVVDWALRSRGRSFTAADVAGAAGAVEGQEPGIDPLLRMDSNTAERLLRHLVRFNVLEVVSEAGRPDATILGNPGEVQPSYYKLTRELRRQLDRFARRSESERAELHLDVSWSPHLHDATVTARPAAGTPPATEPVPGDDGPMPLPSPATDAPDDRTQAPAQAAAPISPVTVSPIAVLADRYEVRELIGQGGMGAVYQGRDTRTGLPVAVKMLNRALLTEEGFRSRLQREAQVGQLFHHPNVVRVLDFVDGPDPALVMEYIQGPTLEKVIRDQGPMRPDAAARLATDIGNALVQAEALGVSRLDLKPSNIILHPDRGAVIIDLGIVRYEHDQLSGNTTQTGVVFGTAGYLAPEQAQGQHSDIRADLFVLGVILFLCLAGKPPFPHEGALLMLYRVVTEEVPVHELMISAEFRDVVQKLTARDVAERYQNPVDFLQALSKAPEAGGD</sequence>
<keyword evidence="9" id="KW-1185">Reference proteome</keyword>
<keyword evidence="2 5" id="KW-0547">Nucleotide-binding</keyword>
<feature type="domain" description="Protein kinase" evidence="7">
    <location>
        <begin position="623"/>
        <end position="879"/>
    </location>
</feature>
<evidence type="ECO:0000256" key="6">
    <source>
        <dbReference type="SAM" id="MobiDB-lite"/>
    </source>
</evidence>
<dbReference type="GO" id="GO:0005829">
    <property type="term" value="C:cytosol"/>
    <property type="evidence" value="ECO:0007669"/>
    <property type="project" value="TreeGrafter"/>
</dbReference>
<dbReference type="PANTHER" id="PTHR24348">
    <property type="entry name" value="SERINE/THREONINE-PROTEIN KINASE UNC-51-RELATED"/>
    <property type="match status" value="1"/>
</dbReference>
<evidence type="ECO:0000313" key="8">
    <source>
        <dbReference type="EMBL" id="NGN64512.1"/>
    </source>
</evidence>
<dbReference type="GO" id="GO:0005776">
    <property type="term" value="C:autophagosome"/>
    <property type="evidence" value="ECO:0007669"/>
    <property type="project" value="TreeGrafter"/>
</dbReference>
<evidence type="ECO:0000256" key="1">
    <source>
        <dbReference type="ARBA" id="ARBA00022679"/>
    </source>
</evidence>
<dbReference type="Pfam" id="PF00069">
    <property type="entry name" value="Pkinase"/>
    <property type="match status" value="1"/>
</dbReference>
<dbReference type="GO" id="GO:0005524">
    <property type="term" value="F:ATP binding"/>
    <property type="evidence" value="ECO:0007669"/>
    <property type="project" value="UniProtKB-UniRule"/>
</dbReference>
<name>A0A6G4TXL9_9ACTN</name>
<dbReference type="RefSeq" id="WP_165235969.1">
    <property type="nucleotide sequence ID" value="NZ_JAAKZV010000036.1"/>
</dbReference>
<evidence type="ECO:0000256" key="2">
    <source>
        <dbReference type="ARBA" id="ARBA00022741"/>
    </source>
</evidence>
<dbReference type="Gene3D" id="3.40.50.300">
    <property type="entry name" value="P-loop containing nucleotide triphosphate hydrolases"/>
    <property type="match status" value="1"/>
</dbReference>
<comment type="caution">
    <text evidence="8">The sequence shown here is derived from an EMBL/GenBank/DDBJ whole genome shotgun (WGS) entry which is preliminary data.</text>
</comment>
<reference evidence="8 9" key="1">
    <citation type="submission" date="2020-02" db="EMBL/GenBank/DDBJ databases">
        <title>Whole-genome analyses of novel actinobacteria.</title>
        <authorList>
            <person name="Sahin N."/>
        </authorList>
    </citation>
    <scope>NUCLEOTIDE SEQUENCE [LARGE SCALE GENOMIC DNA]</scope>
    <source>
        <strain evidence="8 9">A7024</strain>
    </source>
</reference>
<keyword evidence="1" id="KW-0808">Transferase</keyword>
<dbReference type="SUPFAM" id="SSF56112">
    <property type="entry name" value="Protein kinase-like (PK-like)"/>
    <property type="match status" value="1"/>
</dbReference>
<evidence type="ECO:0000256" key="3">
    <source>
        <dbReference type="ARBA" id="ARBA00022777"/>
    </source>
</evidence>
<dbReference type="InterPro" id="IPR017441">
    <property type="entry name" value="Protein_kinase_ATP_BS"/>
</dbReference>
<dbReference type="AlphaFoldDB" id="A0A6G4TXL9"/>
<dbReference type="PANTHER" id="PTHR24348:SF22">
    <property type="entry name" value="NON-SPECIFIC SERINE_THREONINE PROTEIN KINASE"/>
    <property type="match status" value="1"/>
</dbReference>
<gene>
    <name evidence="8" type="ORF">G5C51_11435</name>
</gene>
<dbReference type="InterPro" id="IPR041664">
    <property type="entry name" value="AAA_16"/>
</dbReference>
<accession>A0A6G4TXL9</accession>
<dbReference type="GO" id="GO:0004674">
    <property type="term" value="F:protein serine/threonine kinase activity"/>
    <property type="evidence" value="ECO:0007669"/>
    <property type="project" value="InterPro"/>
</dbReference>
<dbReference type="InterPro" id="IPR027417">
    <property type="entry name" value="P-loop_NTPase"/>
</dbReference>
<evidence type="ECO:0000313" key="9">
    <source>
        <dbReference type="Proteomes" id="UP000481583"/>
    </source>
</evidence>
<dbReference type="PROSITE" id="PS50011">
    <property type="entry name" value="PROTEIN_KINASE_DOM"/>
    <property type="match status" value="1"/>
</dbReference>
<dbReference type="SUPFAM" id="SSF52540">
    <property type="entry name" value="P-loop containing nucleoside triphosphate hydrolases"/>
    <property type="match status" value="1"/>
</dbReference>
<feature type="compositionally biased region" description="Low complexity" evidence="6">
    <location>
        <begin position="564"/>
        <end position="579"/>
    </location>
</feature>
<dbReference type="Gene3D" id="1.10.510.10">
    <property type="entry name" value="Transferase(Phosphotransferase) domain 1"/>
    <property type="match status" value="1"/>
</dbReference>
<dbReference type="Pfam" id="PF13191">
    <property type="entry name" value="AAA_16"/>
    <property type="match status" value="1"/>
</dbReference>
<dbReference type="Gene3D" id="3.30.200.20">
    <property type="entry name" value="Phosphorylase Kinase, domain 1"/>
    <property type="match status" value="1"/>
</dbReference>
<dbReference type="SMART" id="SM00220">
    <property type="entry name" value="S_TKc"/>
    <property type="match status" value="1"/>
</dbReference>
<organism evidence="8 9">
    <name type="scientific">Streptomyces coryli</name>
    <dbReference type="NCBI Taxonomy" id="1128680"/>
    <lineage>
        <taxon>Bacteria</taxon>
        <taxon>Bacillati</taxon>
        <taxon>Actinomycetota</taxon>
        <taxon>Actinomycetes</taxon>
        <taxon>Kitasatosporales</taxon>
        <taxon>Streptomycetaceae</taxon>
        <taxon>Streptomyces</taxon>
    </lineage>
</organism>
<evidence type="ECO:0000256" key="4">
    <source>
        <dbReference type="ARBA" id="ARBA00022840"/>
    </source>
</evidence>
<dbReference type="InterPro" id="IPR011009">
    <property type="entry name" value="Kinase-like_dom_sf"/>
</dbReference>
<evidence type="ECO:0000256" key="5">
    <source>
        <dbReference type="PROSITE-ProRule" id="PRU10141"/>
    </source>
</evidence>
<feature type="region of interest" description="Disordered" evidence="6">
    <location>
        <begin position="564"/>
        <end position="606"/>
    </location>
</feature>
<keyword evidence="4 5" id="KW-0067">ATP-binding</keyword>
<dbReference type="InterPro" id="IPR045269">
    <property type="entry name" value="Atg1-like"/>
</dbReference>
<dbReference type="GO" id="GO:0034045">
    <property type="term" value="C:phagophore assembly site membrane"/>
    <property type="evidence" value="ECO:0007669"/>
    <property type="project" value="TreeGrafter"/>
</dbReference>
<dbReference type="EMBL" id="JAAKZV010000036">
    <property type="protein sequence ID" value="NGN64512.1"/>
    <property type="molecule type" value="Genomic_DNA"/>
</dbReference>
<protein>
    <submittedName>
        <fullName evidence="8">Protein kinase</fullName>
    </submittedName>
</protein>
<dbReference type="Proteomes" id="UP000481583">
    <property type="component" value="Unassembled WGS sequence"/>
</dbReference>
<dbReference type="PROSITE" id="PS00107">
    <property type="entry name" value="PROTEIN_KINASE_ATP"/>
    <property type="match status" value="1"/>
</dbReference>
<evidence type="ECO:0000259" key="7">
    <source>
        <dbReference type="PROSITE" id="PS50011"/>
    </source>
</evidence>
<keyword evidence="3 8" id="KW-0418">Kinase</keyword>
<dbReference type="CDD" id="cd14014">
    <property type="entry name" value="STKc_PknB_like"/>
    <property type="match status" value="1"/>
</dbReference>